<dbReference type="EMBL" id="DRYU01000034">
    <property type="protein sequence ID" value="HHP92322.1"/>
    <property type="molecule type" value="Genomic_DNA"/>
</dbReference>
<reference evidence="2" key="1">
    <citation type="journal article" date="2020" name="mSystems">
        <title>Genome- and Community-Level Interaction Insights into Carbon Utilization and Element Cycling Functions of Hydrothermarchaeota in Hydrothermal Sediment.</title>
        <authorList>
            <person name="Zhou Z."/>
            <person name="Liu Y."/>
            <person name="Xu W."/>
            <person name="Pan J."/>
            <person name="Luo Z.H."/>
            <person name="Li M."/>
        </authorList>
    </citation>
    <scope>NUCLEOTIDE SEQUENCE [LARGE SCALE GENOMIC DNA]</scope>
    <source>
        <strain evidence="2">SpSt-1109</strain>
    </source>
</reference>
<evidence type="ECO:0000313" key="2">
    <source>
        <dbReference type="EMBL" id="HHP92322.1"/>
    </source>
</evidence>
<keyword evidence="1" id="KW-0472">Membrane</keyword>
<keyword evidence="1" id="KW-1133">Transmembrane helix</keyword>
<proteinExistence type="predicted"/>
<dbReference type="AlphaFoldDB" id="A0A7J3YVI9"/>
<organism evidence="2">
    <name type="scientific">Ignisphaera aggregans</name>
    <dbReference type="NCBI Taxonomy" id="334771"/>
    <lineage>
        <taxon>Archaea</taxon>
        <taxon>Thermoproteota</taxon>
        <taxon>Thermoprotei</taxon>
        <taxon>Desulfurococcales</taxon>
        <taxon>Desulfurococcaceae</taxon>
        <taxon>Ignisphaera</taxon>
    </lineage>
</organism>
<feature type="transmembrane region" description="Helical" evidence="1">
    <location>
        <begin position="37"/>
        <end position="55"/>
    </location>
</feature>
<evidence type="ECO:0000256" key="1">
    <source>
        <dbReference type="SAM" id="Phobius"/>
    </source>
</evidence>
<protein>
    <submittedName>
        <fullName evidence="2">Uncharacterized protein</fullName>
    </submittedName>
</protein>
<sequence length="68" mass="8145">MGSRRFVPVIVFAVVFGIVYGVTWSLVEQTWLRNIDWWIPVAIFVAVFTVFYYAITKRKSRSKIWDKW</sequence>
<name>A0A7J3YVI9_9CREN</name>
<keyword evidence="1" id="KW-0812">Transmembrane</keyword>
<gene>
    <name evidence="2" type="ORF">ENM70_01665</name>
</gene>
<accession>A0A7J3YVI9</accession>
<comment type="caution">
    <text evidence="2">The sequence shown here is derived from an EMBL/GenBank/DDBJ whole genome shotgun (WGS) entry which is preliminary data.</text>
</comment>